<name>A0A9P7B9Z5_RHOMI</name>
<feature type="compositionally biased region" description="Basic and acidic residues" evidence="1">
    <location>
        <begin position="249"/>
        <end position="270"/>
    </location>
</feature>
<evidence type="ECO:0000313" key="2">
    <source>
        <dbReference type="EMBL" id="KAG0666336.1"/>
    </source>
</evidence>
<proteinExistence type="predicted"/>
<feature type="compositionally biased region" description="Basic and acidic residues" evidence="1">
    <location>
        <begin position="1"/>
        <end position="19"/>
    </location>
</feature>
<accession>A0A9P7B9Z5</accession>
<feature type="region of interest" description="Disordered" evidence="1">
    <location>
        <begin position="1"/>
        <end position="28"/>
    </location>
</feature>
<protein>
    <submittedName>
        <fullName evidence="2">Uncharacterized protein</fullName>
    </submittedName>
</protein>
<evidence type="ECO:0000256" key="1">
    <source>
        <dbReference type="SAM" id="MobiDB-lite"/>
    </source>
</evidence>
<comment type="caution">
    <text evidence="2">The sequence shown here is derived from an EMBL/GenBank/DDBJ whole genome shotgun (WGS) entry which is preliminary data.</text>
</comment>
<dbReference type="EMBL" id="PUHQ01000005">
    <property type="protein sequence ID" value="KAG0666336.1"/>
    <property type="molecule type" value="Genomic_DNA"/>
</dbReference>
<feature type="compositionally biased region" description="Polar residues" evidence="1">
    <location>
        <begin position="121"/>
        <end position="130"/>
    </location>
</feature>
<keyword evidence="3" id="KW-1185">Reference proteome</keyword>
<dbReference type="PANTHER" id="PTHR34117:SF1">
    <property type="entry name" value="STYLE CELL-CYCLE INHIBITOR 1"/>
    <property type="match status" value="1"/>
</dbReference>
<dbReference type="OrthoDB" id="2139939at2759"/>
<evidence type="ECO:0000313" key="3">
    <source>
        <dbReference type="Proteomes" id="UP000777482"/>
    </source>
</evidence>
<dbReference type="PANTHER" id="PTHR34117">
    <property type="entry name" value="STYLE CELL-CYCLE INHIBITOR 1"/>
    <property type="match status" value="1"/>
</dbReference>
<gene>
    <name evidence="2" type="ORF">C6P46_004903</name>
</gene>
<feature type="compositionally biased region" description="Pro residues" evidence="1">
    <location>
        <begin position="145"/>
        <end position="155"/>
    </location>
</feature>
<dbReference type="InterPro" id="IPR044688">
    <property type="entry name" value="SCI-1-like"/>
</dbReference>
<dbReference type="AlphaFoldDB" id="A0A9P7B9Z5"/>
<feature type="compositionally biased region" description="Basic and acidic residues" evidence="1">
    <location>
        <begin position="186"/>
        <end position="226"/>
    </location>
</feature>
<feature type="compositionally biased region" description="Basic and acidic residues" evidence="1">
    <location>
        <begin position="164"/>
        <end position="178"/>
    </location>
</feature>
<feature type="region of interest" description="Disordered" evidence="1">
    <location>
        <begin position="121"/>
        <end position="270"/>
    </location>
</feature>
<feature type="compositionally biased region" description="Low complexity" evidence="1">
    <location>
        <begin position="131"/>
        <end position="144"/>
    </location>
</feature>
<sequence>MSDRYERTPRDKSTHEDRQLPAGARPIHEEDDYFRKATELKLWLWEEKHKKLDSLRTEDARRYFRKFCRAWNRGRLSRNYYEGISPASLPSSISSSHNWSFSKASQADLDAAASIRKSIDTGTKTRSYEPSASSSSSAVVAGPPRLGPSMPPPPSSSLSAVERLQLDRDARDSQRQAERATVTSQRRRETREARDEERDSRATGRERLVEKRREGNQARKAYESAREAGGMVEVDEETLMGAGGGGFEDALKERERQQRRREERKGYKVEEKQAELSDRYQAHKAKEDQTMAMFKQLAAARFGGGGGGGGGGGS</sequence>
<dbReference type="Proteomes" id="UP000777482">
    <property type="component" value="Unassembled WGS sequence"/>
</dbReference>
<organism evidence="2 3">
    <name type="scientific">Rhodotorula mucilaginosa</name>
    <name type="common">Yeast</name>
    <name type="synonym">Rhodotorula rubra</name>
    <dbReference type="NCBI Taxonomy" id="5537"/>
    <lineage>
        <taxon>Eukaryota</taxon>
        <taxon>Fungi</taxon>
        <taxon>Dikarya</taxon>
        <taxon>Basidiomycota</taxon>
        <taxon>Pucciniomycotina</taxon>
        <taxon>Microbotryomycetes</taxon>
        <taxon>Sporidiobolales</taxon>
        <taxon>Sporidiobolaceae</taxon>
        <taxon>Rhodotorula</taxon>
    </lineage>
</organism>
<reference evidence="2 3" key="1">
    <citation type="submission" date="2020-11" db="EMBL/GenBank/DDBJ databases">
        <title>Kefir isolates.</title>
        <authorList>
            <person name="Marcisauskas S."/>
            <person name="Kim Y."/>
            <person name="Blasche S."/>
        </authorList>
    </citation>
    <scope>NUCLEOTIDE SEQUENCE [LARGE SCALE GENOMIC DNA]</scope>
    <source>
        <strain evidence="2 3">KR</strain>
    </source>
</reference>